<evidence type="ECO:0000313" key="2">
    <source>
        <dbReference type="Proteomes" id="UP001180754"/>
    </source>
</evidence>
<sequence length="59" mass="6374">MIRPRDADTGCYLGLKDDASLVVDRTVLKSWFINETFQPGVARTAGAVRPGLPSGGQRL</sequence>
<protein>
    <submittedName>
        <fullName evidence="1">Uncharacterized protein</fullName>
    </submittedName>
</protein>
<proteinExistence type="predicted"/>
<dbReference type="Proteomes" id="UP001180754">
    <property type="component" value="Unassembled WGS sequence"/>
</dbReference>
<name>A0ABU2XVF8_9ACTN</name>
<evidence type="ECO:0000313" key="1">
    <source>
        <dbReference type="EMBL" id="MDT0549566.1"/>
    </source>
</evidence>
<keyword evidence="2" id="KW-1185">Reference proteome</keyword>
<accession>A0ABU2XVF8</accession>
<dbReference type="EMBL" id="JAVRFD010000035">
    <property type="protein sequence ID" value="MDT0549566.1"/>
    <property type="molecule type" value="Genomic_DNA"/>
</dbReference>
<dbReference type="RefSeq" id="WP_311730134.1">
    <property type="nucleotide sequence ID" value="NZ_JAVRFD010000035.1"/>
</dbReference>
<reference evidence="1" key="1">
    <citation type="submission" date="2024-05" db="EMBL/GenBank/DDBJ databases">
        <title>30 novel species of actinomycetes from the DSMZ collection.</title>
        <authorList>
            <person name="Nouioui I."/>
        </authorList>
    </citation>
    <scope>NUCLEOTIDE SEQUENCE</scope>
    <source>
        <strain evidence="1">DSM 41529</strain>
    </source>
</reference>
<comment type="caution">
    <text evidence="1">The sequence shown here is derived from an EMBL/GenBank/DDBJ whole genome shotgun (WGS) entry which is preliminary data.</text>
</comment>
<organism evidence="1 2">
    <name type="scientific">Streptomyces lonegramiae</name>
    <dbReference type="NCBI Taxonomy" id="3075524"/>
    <lineage>
        <taxon>Bacteria</taxon>
        <taxon>Bacillati</taxon>
        <taxon>Actinomycetota</taxon>
        <taxon>Actinomycetes</taxon>
        <taxon>Kitasatosporales</taxon>
        <taxon>Streptomycetaceae</taxon>
        <taxon>Streptomyces</taxon>
    </lineage>
</organism>
<gene>
    <name evidence="1" type="ORF">RND15_43980</name>
</gene>